<proteinExistence type="predicted"/>
<comment type="caution">
    <text evidence="2">The sequence shown here is derived from an EMBL/GenBank/DDBJ whole genome shotgun (WGS) entry which is preliminary data.</text>
</comment>
<gene>
    <name evidence="2" type="ORF">LITE_LOCUS50220</name>
</gene>
<sequence>KQSAQKLPRFHTCHRTSTRDGSSIRPSSVRKSGSWSTDSAMIGMRSP</sequence>
<protein>
    <submittedName>
        <fullName evidence="2">Uncharacterized protein</fullName>
    </submittedName>
</protein>
<organism evidence="2 3">
    <name type="scientific">Linum tenue</name>
    <dbReference type="NCBI Taxonomy" id="586396"/>
    <lineage>
        <taxon>Eukaryota</taxon>
        <taxon>Viridiplantae</taxon>
        <taxon>Streptophyta</taxon>
        <taxon>Embryophyta</taxon>
        <taxon>Tracheophyta</taxon>
        <taxon>Spermatophyta</taxon>
        <taxon>Magnoliopsida</taxon>
        <taxon>eudicotyledons</taxon>
        <taxon>Gunneridae</taxon>
        <taxon>Pentapetalae</taxon>
        <taxon>rosids</taxon>
        <taxon>fabids</taxon>
        <taxon>Malpighiales</taxon>
        <taxon>Linaceae</taxon>
        <taxon>Linum</taxon>
    </lineage>
</organism>
<evidence type="ECO:0000313" key="2">
    <source>
        <dbReference type="EMBL" id="CAI0596250.1"/>
    </source>
</evidence>
<feature type="region of interest" description="Disordered" evidence="1">
    <location>
        <begin position="1"/>
        <end position="47"/>
    </location>
</feature>
<dbReference type="Proteomes" id="UP001154282">
    <property type="component" value="Unassembled WGS sequence"/>
</dbReference>
<name>A0AAV0RYU1_9ROSI</name>
<accession>A0AAV0RYU1</accession>
<dbReference type="EMBL" id="CAMGYJ010000011">
    <property type="protein sequence ID" value="CAI0596250.1"/>
    <property type="molecule type" value="Genomic_DNA"/>
</dbReference>
<evidence type="ECO:0000313" key="3">
    <source>
        <dbReference type="Proteomes" id="UP001154282"/>
    </source>
</evidence>
<feature type="compositionally biased region" description="Polar residues" evidence="1">
    <location>
        <begin position="19"/>
        <end position="39"/>
    </location>
</feature>
<reference evidence="2" key="1">
    <citation type="submission" date="2022-08" db="EMBL/GenBank/DDBJ databases">
        <authorList>
            <person name="Gutierrez-Valencia J."/>
        </authorList>
    </citation>
    <scope>NUCLEOTIDE SEQUENCE</scope>
</reference>
<keyword evidence="3" id="KW-1185">Reference proteome</keyword>
<evidence type="ECO:0000256" key="1">
    <source>
        <dbReference type="SAM" id="MobiDB-lite"/>
    </source>
</evidence>
<dbReference type="AlphaFoldDB" id="A0AAV0RYU1"/>
<feature type="non-terminal residue" evidence="2">
    <location>
        <position position="1"/>
    </location>
</feature>